<protein>
    <recommendedName>
        <fullName evidence="8">Protein FAN</fullName>
    </recommendedName>
</protein>
<dbReference type="PROSITE" id="PS50294">
    <property type="entry name" value="WD_REPEATS_REGION"/>
    <property type="match status" value="3"/>
</dbReference>
<dbReference type="SUPFAM" id="SSF81837">
    <property type="entry name" value="BEACH domain"/>
    <property type="match status" value="1"/>
</dbReference>
<dbReference type="PROSITE" id="PS50082">
    <property type="entry name" value="WD_REPEATS_2"/>
    <property type="match status" value="3"/>
</dbReference>
<dbReference type="InterPro" id="IPR024977">
    <property type="entry name" value="Apc4-like_WD40_dom"/>
</dbReference>
<evidence type="ECO:0000313" key="6">
    <source>
        <dbReference type="EMBL" id="KAK7069088.1"/>
    </source>
</evidence>
<dbReference type="Pfam" id="PF00400">
    <property type="entry name" value="WD40"/>
    <property type="match status" value="2"/>
</dbReference>
<proteinExistence type="predicted"/>
<evidence type="ECO:0000256" key="3">
    <source>
        <dbReference type="PROSITE-ProRule" id="PRU00221"/>
    </source>
</evidence>
<evidence type="ECO:0000256" key="2">
    <source>
        <dbReference type="ARBA" id="ARBA00022737"/>
    </source>
</evidence>
<feature type="domain" description="BEACH" evidence="4">
    <location>
        <begin position="159"/>
        <end position="446"/>
    </location>
</feature>
<dbReference type="Pfam" id="PF12894">
    <property type="entry name" value="ANAPC4_WD40"/>
    <property type="match status" value="1"/>
</dbReference>
<dbReference type="InterPro" id="IPR001680">
    <property type="entry name" value="WD40_rpt"/>
</dbReference>
<dbReference type="SMART" id="SM01026">
    <property type="entry name" value="Beach"/>
    <property type="match status" value="1"/>
</dbReference>
<dbReference type="PROSITE" id="PS50197">
    <property type="entry name" value="BEACH"/>
    <property type="match status" value="1"/>
</dbReference>
<organism evidence="6 7">
    <name type="scientific">Halocaridina rubra</name>
    <name type="common">Hawaiian red shrimp</name>
    <dbReference type="NCBI Taxonomy" id="373956"/>
    <lineage>
        <taxon>Eukaryota</taxon>
        <taxon>Metazoa</taxon>
        <taxon>Ecdysozoa</taxon>
        <taxon>Arthropoda</taxon>
        <taxon>Crustacea</taxon>
        <taxon>Multicrustacea</taxon>
        <taxon>Malacostraca</taxon>
        <taxon>Eumalacostraca</taxon>
        <taxon>Eucarida</taxon>
        <taxon>Decapoda</taxon>
        <taxon>Pleocyemata</taxon>
        <taxon>Caridea</taxon>
        <taxon>Atyoidea</taxon>
        <taxon>Atyidae</taxon>
        <taxon>Halocaridina</taxon>
    </lineage>
</organism>
<dbReference type="Proteomes" id="UP001381693">
    <property type="component" value="Unassembled WGS sequence"/>
</dbReference>
<dbReference type="Gene3D" id="2.130.10.10">
    <property type="entry name" value="YVTN repeat-like/Quinoprotein amine dehydrogenase"/>
    <property type="match status" value="3"/>
</dbReference>
<dbReference type="PANTHER" id="PTHR13743">
    <property type="entry name" value="BEIGE/BEACH-RELATED"/>
    <property type="match status" value="1"/>
</dbReference>
<evidence type="ECO:0000313" key="7">
    <source>
        <dbReference type="Proteomes" id="UP001381693"/>
    </source>
</evidence>
<dbReference type="Gene3D" id="1.10.1540.10">
    <property type="entry name" value="BEACH domain"/>
    <property type="match status" value="1"/>
</dbReference>
<sequence length="819" mass="93044">MTVEMLEGGVLQPYKFRREEHTHRFELIYVNVSQVLPHVCQLQRASTLPPNDQNTMIQAIVRSRQRRQKFDRALLENLSEVEILEIQANKVTPLVTNPGTIMLTSCKLYFQPHNNAEKYPVIKISIAEIKQIIKRRYLLRQVETNERDGLYEKLLLMDGLTLDDTQQDNISYQWQAGAISNYDYLCYLNRQADRSVNDLTQYPVYPWVLADYVSEELDLSDPGIYRDLSKPVGALNEERLKRLKDRCKDMPEPRFLYGSHYSTPGFVLYYLVREYPQYMLCLQNGRFDHPDRMFNSLADTWDNVTTNPSDFKELIPEFYNKEVVGDFLCNTQGIHFGMRQNGKPVGDVELPPWADGPHTFIQKMREALESDYVSNHLHLWIDLIFGFKQNGTEAEKSDNLFYYLCYEGSVDLAAITDLNERLAHEVQITEFGQVPKQLFFHPHPRRCKSFGLYDSTILKSRADSLESSEGNEGPLAIDKDGNFPIEVPFQDPRNFWQRLAELKQQRSCRVNREGINAVAFTADGGSILTAGQDALLKIFSLPEFNQVRSLRIGTLAVSSCLHIPGTDTILVGSWDNVVYRYSLQYSHVDPYIEAHNDAVSCMHWLKNILVTGAWDCTVKVWRIEGGADGILRRKECDNTSKFGKAGHLNPLCIGNAILCEMDHDSMVTCVAVHPDATYLATGTQDGVLALWSLPKGELIHQLNCHSHSINALAWNVDEEERVLTSGDDGLLTIVDAHLGTKICVHDLKETGRCIAWDGRLVIVGGISGDIILFDMGTGLVIKRILAHNGPVTCIAISPDYEHMASVSEDRQLILWGFDD</sequence>
<reference evidence="6 7" key="1">
    <citation type="submission" date="2023-11" db="EMBL/GenBank/DDBJ databases">
        <title>Halocaridina rubra genome assembly.</title>
        <authorList>
            <person name="Smith C."/>
        </authorList>
    </citation>
    <scope>NUCLEOTIDE SEQUENCE [LARGE SCALE GENOMIC DNA]</scope>
    <source>
        <strain evidence="6">EP-1</strain>
        <tissue evidence="6">Whole</tissue>
    </source>
</reference>
<feature type="repeat" description="WD" evidence="3">
    <location>
        <begin position="660"/>
        <end position="701"/>
    </location>
</feature>
<dbReference type="InterPro" id="IPR015943">
    <property type="entry name" value="WD40/YVTN_repeat-like_dom_sf"/>
</dbReference>
<dbReference type="CDD" id="cd06071">
    <property type="entry name" value="Beach"/>
    <property type="match status" value="1"/>
</dbReference>
<dbReference type="SUPFAM" id="SSF50978">
    <property type="entry name" value="WD40 repeat-like"/>
    <property type="match status" value="1"/>
</dbReference>
<evidence type="ECO:0000256" key="1">
    <source>
        <dbReference type="ARBA" id="ARBA00022574"/>
    </source>
</evidence>
<dbReference type="InterPro" id="IPR050865">
    <property type="entry name" value="BEACH_Domain"/>
</dbReference>
<evidence type="ECO:0000259" key="5">
    <source>
        <dbReference type="PROSITE" id="PS51783"/>
    </source>
</evidence>
<evidence type="ECO:0000259" key="4">
    <source>
        <dbReference type="PROSITE" id="PS50197"/>
    </source>
</evidence>
<dbReference type="InterPro" id="IPR036322">
    <property type="entry name" value="WD40_repeat_dom_sf"/>
</dbReference>
<keyword evidence="1 3" id="KW-0853">WD repeat</keyword>
<dbReference type="AlphaFoldDB" id="A0AAN8WUP1"/>
<dbReference type="SMART" id="SM00320">
    <property type="entry name" value="WD40"/>
    <property type="match status" value="7"/>
</dbReference>
<feature type="repeat" description="WD" evidence="3">
    <location>
        <begin position="784"/>
        <end position="819"/>
    </location>
</feature>
<keyword evidence="2" id="KW-0677">Repeat</keyword>
<dbReference type="Pfam" id="PF02138">
    <property type="entry name" value="Beach"/>
    <property type="match status" value="1"/>
</dbReference>
<accession>A0AAN8WUP1</accession>
<gene>
    <name evidence="6" type="ORF">SK128_001880</name>
</gene>
<dbReference type="CDD" id="cd00200">
    <property type="entry name" value="WD40"/>
    <property type="match status" value="1"/>
</dbReference>
<dbReference type="PROSITE" id="PS51783">
    <property type="entry name" value="PH_BEACH"/>
    <property type="match status" value="1"/>
</dbReference>
<feature type="domain" description="BEACH-type PH" evidence="5">
    <location>
        <begin position="77"/>
        <end position="175"/>
    </location>
</feature>
<dbReference type="InterPro" id="IPR023362">
    <property type="entry name" value="PH-BEACH_dom"/>
</dbReference>
<dbReference type="InterPro" id="IPR036372">
    <property type="entry name" value="BEACH_dom_sf"/>
</dbReference>
<dbReference type="InterPro" id="IPR000409">
    <property type="entry name" value="BEACH_dom"/>
</dbReference>
<evidence type="ECO:0008006" key="8">
    <source>
        <dbReference type="Google" id="ProtNLM"/>
    </source>
</evidence>
<dbReference type="SUPFAM" id="SSF50729">
    <property type="entry name" value="PH domain-like"/>
    <property type="match status" value="1"/>
</dbReference>
<dbReference type="PANTHER" id="PTHR13743:SF123">
    <property type="entry name" value="PROTEIN FAN"/>
    <property type="match status" value="1"/>
</dbReference>
<comment type="caution">
    <text evidence="6">The sequence shown here is derived from an EMBL/GenBank/DDBJ whole genome shotgun (WGS) entry which is preliminary data.</text>
</comment>
<name>A0AAN8WUP1_HALRR</name>
<keyword evidence="7" id="KW-1185">Reference proteome</keyword>
<dbReference type="FunFam" id="1.10.1540.10:FF:000001">
    <property type="entry name" value="neurobeachin isoform X1"/>
    <property type="match status" value="1"/>
</dbReference>
<dbReference type="InterPro" id="IPR057496">
    <property type="entry name" value="FAN-like_PH"/>
</dbReference>
<dbReference type="EMBL" id="JAXCGZ010017029">
    <property type="protein sequence ID" value="KAK7069088.1"/>
    <property type="molecule type" value="Genomic_DNA"/>
</dbReference>
<dbReference type="Pfam" id="PF25400">
    <property type="entry name" value="PH_FAN"/>
    <property type="match status" value="1"/>
</dbReference>
<feature type="repeat" description="WD" evidence="3">
    <location>
        <begin position="592"/>
        <end position="624"/>
    </location>
</feature>